<gene>
    <name evidence="2" type="ORF">BP5796_11006</name>
</gene>
<reference evidence="2 3" key="1">
    <citation type="journal article" date="2018" name="IMA Fungus">
        <title>IMA Genome-F 9: Draft genome sequence of Annulohypoxylon stygium, Aspergillus mulundensis, Berkeleyomyces basicola (syn. Thielaviopsis basicola), Ceratocystis smalleyi, two Cercospora beticola strains, Coleophoma cylindrospora, Fusarium fracticaudum, Phialophora cf. hyalina, and Morchella septimelata.</title>
        <authorList>
            <person name="Wingfield B.D."/>
            <person name="Bills G.F."/>
            <person name="Dong Y."/>
            <person name="Huang W."/>
            <person name="Nel W.J."/>
            <person name="Swalarsk-Parry B.S."/>
            <person name="Vaghefi N."/>
            <person name="Wilken P.M."/>
            <person name="An Z."/>
            <person name="de Beer Z.W."/>
            <person name="De Vos L."/>
            <person name="Chen L."/>
            <person name="Duong T.A."/>
            <person name="Gao Y."/>
            <person name="Hammerbacher A."/>
            <person name="Kikkert J.R."/>
            <person name="Li Y."/>
            <person name="Li H."/>
            <person name="Li K."/>
            <person name="Li Q."/>
            <person name="Liu X."/>
            <person name="Ma X."/>
            <person name="Naidoo K."/>
            <person name="Pethybridge S.J."/>
            <person name="Sun J."/>
            <person name="Steenkamp E.T."/>
            <person name="van der Nest M.A."/>
            <person name="van Wyk S."/>
            <person name="Wingfield M.J."/>
            <person name="Xiong C."/>
            <person name="Yue Q."/>
            <person name="Zhang X."/>
        </authorList>
    </citation>
    <scope>NUCLEOTIDE SEQUENCE [LARGE SCALE GENOMIC DNA]</scope>
    <source>
        <strain evidence="2 3">BP5796</strain>
    </source>
</reference>
<accession>A0A3D8QML7</accession>
<dbReference type="EMBL" id="PDLN01000017">
    <property type="protein sequence ID" value="RDW62704.1"/>
    <property type="molecule type" value="Genomic_DNA"/>
</dbReference>
<comment type="caution">
    <text evidence="2">The sequence shown here is derived from an EMBL/GenBank/DDBJ whole genome shotgun (WGS) entry which is preliminary data.</text>
</comment>
<dbReference type="Pfam" id="PF00596">
    <property type="entry name" value="Aldolase_II"/>
    <property type="match status" value="1"/>
</dbReference>
<dbReference type="Proteomes" id="UP000256328">
    <property type="component" value="Unassembled WGS sequence"/>
</dbReference>
<evidence type="ECO:0000313" key="3">
    <source>
        <dbReference type="Proteomes" id="UP000256328"/>
    </source>
</evidence>
<proteinExistence type="predicted"/>
<dbReference type="GO" id="GO:0051015">
    <property type="term" value="F:actin filament binding"/>
    <property type="evidence" value="ECO:0007669"/>
    <property type="project" value="TreeGrafter"/>
</dbReference>
<dbReference type="Gene3D" id="3.40.225.10">
    <property type="entry name" value="Class II aldolase/adducin N-terminal domain"/>
    <property type="match status" value="1"/>
</dbReference>
<sequence length="321" mass="34677">MAPSALDAPVATITENIKSVVAKQPETQHVHGAEDKTPLEAISHGDIVLPGIPTFETHAEHRAHILVHIAATFRDFARKGFTEGMSGHISVRDPEFPHYIWMNPLGKHYGLMKPTDLLCIDVQSGKIVGGNRSRPGNAAGYLIHSEVHKARPDVHAVCHAHTMAARAWSAFATGLDMLNQDICYLYGDALAVHADYGGIVFAAEEGRAIAKSLGPNGKVAILLNHGLLSVGSTVDEAGFLFGLADRGCQIQLQVEAAMAGNPKLKKHVVPDEEAEYNFRMASEKNSLYAEAQPDLDYEIEMAGGFEAFSKGVDEMKIDHGL</sequence>
<dbReference type="InterPro" id="IPR036409">
    <property type="entry name" value="Aldolase_II/adducin_N_sf"/>
</dbReference>
<name>A0A3D8QML7_9HELO</name>
<evidence type="ECO:0000259" key="1">
    <source>
        <dbReference type="SMART" id="SM01007"/>
    </source>
</evidence>
<dbReference type="AlphaFoldDB" id="A0A3D8QML7"/>
<dbReference type="InterPro" id="IPR001303">
    <property type="entry name" value="Aldolase_II/adducin_N"/>
</dbReference>
<protein>
    <recommendedName>
        <fullName evidence="1">Class II aldolase/adducin N-terminal domain-containing protein</fullName>
    </recommendedName>
</protein>
<dbReference type="SUPFAM" id="SSF53639">
    <property type="entry name" value="AraD/HMP-PK domain-like"/>
    <property type="match status" value="1"/>
</dbReference>
<dbReference type="SMART" id="SM01007">
    <property type="entry name" value="Aldolase_II"/>
    <property type="match status" value="1"/>
</dbReference>
<keyword evidence="3" id="KW-1185">Reference proteome</keyword>
<feature type="domain" description="Class II aldolase/adducin N-terminal" evidence="1">
    <location>
        <begin position="67"/>
        <end position="252"/>
    </location>
</feature>
<dbReference type="InterPro" id="IPR051017">
    <property type="entry name" value="Aldolase-II_Adducin_sf"/>
</dbReference>
<dbReference type="GO" id="GO:0005856">
    <property type="term" value="C:cytoskeleton"/>
    <property type="evidence" value="ECO:0007669"/>
    <property type="project" value="TreeGrafter"/>
</dbReference>
<organism evidence="2 3">
    <name type="scientific">Coleophoma crateriformis</name>
    <dbReference type="NCBI Taxonomy" id="565419"/>
    <lineage>
        <taxon>Eukaryota</taxon>
        <taxon>Fungi</taxon>
        <taxon>Dikarya</taxon>
        <taxon>Ascomycota</taxon>
        <taxon>Pezizomycotina</taxon>
        <taxon>Leotiomycetes</taxon>
        <taxon>Helotiales</taxon>
        <taxon>Dermateaceae</taxon>
        <taxon>Coleophoma</taxon>
    </lineage>
</organism>
<dbReference type="OrthoDB" id="3238794at2759"/>
<dbReference type="PANTHER" id="PTHR10672">
    <property type="entry name" value="ADDUCIN"/>
    <property type="match status" value="1"/>
</dbReference>
<dbReference type="PANTHER" id="PTHR10672:SF25">
    <property type="entry name" value="MEIOTICALLY UP-REGULATED GENE 14 PROTEIN"/>
    <property type="match status" value="1"/>
</dbReference>
<dbReference type="FunFam" id="3.40.225.10:FF:000009">
    <property type="entry name" value="Class II aldolase/adducin N-terminal"/>
    <property type="match status" value="1"/>
</dbReference>
<evidence type="ECO:0000313" key="2">
    <source>
        <dbReference type="EMBL" id="RDW62704.1"/>
    </source>
</evidence>